<keyword evidence="4" id="KW-1185">Reference proteome</keyword>
<feature type="compositionally biased region" description="Pro residues" evidence="2">
    <location>
        <begin position="139"/>
        <end position="150"/>
    </location>
</feature>
<dbReference type="AlphaFoldDB" id="K9UFZ0"/>
<keyword evidence="1" id="KW-0175">Coiled coil</keyword>
<dbReference type="KEGG" id="cmp:Cha6605_2030"/>
<feature type="compositionally biased region" description="Low complexity" evidence="2">
    <location>
        <begin position="48"/>
        <end position="96"/>
    </location>
</feature>
<sequence>MTVAIALGAGFANAVACLPLPVMARKPKSTPAPQPLRTVDYRFTPKASGSSSKTTSTSNRSLVPASMPSSTTTSSTTTPTPAPSSTPSSTPTVATPTPTPTPAPTASPAPVTPTSPASTLKPTATPASTTSPTKGSNVVPPPPPPPPPPQSAETPNNPLSEPQDINKILNTTMSNDQWVLMYQPLDCLDTSLECVQKLQQQSIENSPVIRELNVKIQEVNARIEEAKVNNKKSIELAIFEPALQAFLRKDTVFENGQTRTIGFFERIGQLFTNPGAVLNDLFAASGVQVLRGAYGGNDAQQSRAIQISDLTVKVAEMERGKVEIANKIREKIQDLVLAFDVAAREFQAEQQIVRMEVKSFKIYSVTYAAGDGNTDTYLRRKEQLERSKLKVFKDWAKLRAQIVNLKNMVIPKEV</sequence>
<dbReference type="HOGENOM" id="CLU_663414_0_0_3"/>
<evidence type="ECO:0000313" key="3">
    <source>
        <dbReference type="EMBL" id="AFY93129.1"/>
    </source>
</evidence>
<feature type="coiled-coil region" evidence="1">
    <location>
        <begin position="209"/>
        <end position="236"/>
    </location>
</feature>
<feature type="compositionally biased region" description="Pro residues" evidence="2">
    <location>
        <begin position="97"/>
        <end position="113"/>
    </location>
</feature>
<evidence type="ECO:0000313" key="4">
    <source>
        <dbReference type="Proteomes" id="UP000010366"/>
    </source>
</evidence>
<feature type="compositionally biased region" description="Low complexity" evidence="2">
    <location>
        <begin position="114"/>
        <end position="133"/>
    </location>
</feature>
<organism evidence="3 4">
    <name type="scientific">Chamaesiphon minutus (strain ATCC 27169 / PCC 6605)</name>
    <dbReference type="NCBI Taxonomy" id="1173020"/>
    <lineage>
        <taxon>Bacteria</taxon>
        <taxon>Bacillati</taxon>
        <taxon>Cyanobacteriota</taxon>
        <taxon>Cyanophyceae</taxon>
        <taxon>Gomontiellales</taxon>
        <taxon>Chamaesiphonaceae</taxon>
        <taxon>Chamaesiphon</taxon>
    </lineage>
</organism>
<feature type="region of interest" description="Disordered" evidence="2">
    <location>
        <begin position="25"/>
        <end position="164"/>
    </location>
</feature>
<dbReference type="STRING" id="1173020.Cha6605_2030"/>
<dbReference type="SUPFAM" id="SSF101447">
    <property type="entry name" value="Formin homology 2 domain (FH2 domain)"/>
    <property type="match status" value="1"/>
</dbReference>
<reference evidence="3 4" key="1">
    <citation type="submission" date="2012-05" db="EMBL/GenBank/DDBJ databases">
        <title>Finished chromosome of genome of Chamaesiphon sp. PCC 6605.</title>
        <authorList>
            <consortium name="US DOE Joint Genome Institute"/>
            <person name="Gugger M."/>
            <person name="Coursin T."/>
            <person name="Rippka R."/>
            <person name="Tandeau De Marsac N."/>
            <person name="Huntemann M."/>
            <person name="Wei C.-L."/>
            <person name="Han J."/>
            <person name="Detter J.C."/>
            <person name="Han C."/>
            <person name="Tapia R."/>
            <person name="Chen A."/>
            <person name="Kyrpides N."/>
            <person name="Mavromatis K."/>
            <person name="Markowitz V."/>
            <person name="Szeto E."/>
            <person name="Ivanova N."/>
            <person name="Pagani I."/>
            <person name="Pati A."/>
            <person name="Goodwin L."/>
            <person name="Nordberg H.P."/>
            <person name="Cantor M.N."/>
            <person name="Hua S.X."/>
            <person name="Woyke T."/>
            <person name="Kerfeld C.A."/>
        </authorList>
    </citation>
    <scope>NUCLEOTIDE SEQUENCE [LARGE SCALE GENOMIC DNA]</scope>
    <source>
        <strain evidence="4">ATCC 27169 / PCC 6605</strain>
    </source>
</reference>
<feature type="compositionally biased region" description="Polar residues" evidence="2">
    <location>
        <begin position="151"/>
        <end position="160"/>
    </location>
</feature>
<dbReference type="Proteomes" id="UP000010366">
    <property type="component" value="Chromosome"/>
</dbReference>
<proteinExistence type="predicted"/>
<accession>K9UFZ0</accession>
<dbReference type="eggNOG" id="COG1538">
    <property type="taxonomic scope" value="Bacteria"/>
</dbReference>
<name>K9UFZ0_CHAP6</name>
<evidence type="ECO:0000256" key="1">
    <source>
        <dbReference type="SAM" id="Coils"/>
    </source>
</evidence>
<dbReference type="InterPro" id="IPR053361">
    <property type="entry name" value="Vulval_dev_neg_regulator"/>
</dbReference>
<evidence type="ECO:0008006" key="5">
    <source>
        <dbReference type="Google" id="ProtNLM"/>
    </source>
</evidence>
<gene>
    <name evidence="3" type="ORF">Cha6605_2030</name>
</gene>
<dbReference type="PANTHER" id="PTHR48233">
    <property type="entry name" value="MUCIN 4B, ISOFORM B-RELATED"/>
    <property type="match status" value="1"/>
</dbReference>
<protein>
    <recommendedName>
        <fullName evidence="5">Outer membrane protein</fullName>
    </recommendedName>
</protein>
<dbReference type="EMBL" id="CP003600">
    <property type="protein sequence ID" value="AFY93129.1"/>
    <property type="molecule type" value="Genomic_DNA"/>
</dbReference>
<evidence type="ECO:0000256" key="2">
    <source>
        <dbReference type="SAM" id="MobiDB-lite"/>
    </source>
</evidence>